<gene>
    <name evidence="9" type="ORF">EJO50_08565</name>
</gene>
<evidence type="ECO:0000313" key="9">
    <source>
        <dbReference type="EMBL" id="AZN36543.1"/>
    </source>
</evidence>
<evidence type="ECO:0000256" key="6">
    <source>
        <dbReference type="ARBA" id="ARBA00023237"/>
    </source>
</evidence>
<evidence type="ECO:0000259" key="8">
    <source>
        <dbReference type="Pfam" id="PF01103"/>
    </source>
</evidence>
<accession>A0A3S8ZSP9</accession>
<keyword evidence="10" id="KW-1185">Reference proteome</keyword>
<dbReference type="InterPro" id="IPR000184">
    <property type="entry name" value="Bac_surfAg_D15"/>
</dbReference>
<sequence>MIVRSFLLLVLVLPVLVRAEEPPATETEQSVYFPYVLNIEAPDELQGLLEKHLDLSRLKTEKRMTREQLTRMIDNASEAVAGLLATEGYFSPTVKTKLDESVVPAIVSLEVDAGKPTLVRSVDVNYLGDIIPDEVRMKRLEERQEQTWPLPKGSVFRQSAWDSGKRGAVSLLLNRRYPAAKLVRTEANVDPEAHAVDLVVDVESGPAYFYGPVSITGLSRYPEKLVRNNVKFAEGAEYRRNDLLELQTYLQNLPHFSLVLVDVDLPAKPPFIAPVKVTLQEAPMSKISTGLGFSSNTGARGSFDYRYLNLMDRGWVLDSGLSLEQKEQSFNTGITFPRFASGYEHRVYGSFVREDIQGLTTSTWKTGVSRSSTEKNIDRLIAIEYQMERRELNDGSISDPQSLTAKYQWVRRDVDRIRNPRSGNVITLEGGGALKGLLSDESFVRLYGRGVQFWPVGEKSVVVGRLELGDTFTKESFNVPTDWLFRTGGSSSVRGYDYQSLGLSLGGSVIPGRVMAVSSIEFQTPVYKDWLGAVFVDHGGVGDQWKDWRGSTGAGLGTRWVSPVGVIGLDVARGVEAKQFRVHFSMGVTF</sequence>
<organism evidence="9 10">
    <name type="scientific">Iodobacter ciconiae</name>
    <dbReference type="NCBI Taxonomy" id="2496266"/>
    <lineage>
        <taxon>Bacteria</taxon>
        <taxon>Pseudomonadati</taxon>
        <taxon>Pseudomonadota</taxon>
        <taxon>Betaproteobacteria</taxon>
        <taxon>Neisseriales</taxon>
        <taxon>Chitinibacteraceae</taxon>
        <taxon>Iodobacter</taxon>
    </lineage>
</organism>
<dbReference type="PANTHER" id="PTHR12815">
    <property type="entry name" value="SORTING AND ASSEMBLY MACHINERY SAMM50 PROTEIN FAMILY MEMBER"/>
    <property type="match status" value="1"/>
</dbReference>
<dbReference type="GO" id="GO:0019867">
    <property type="term" value="C:outer membrane"/>
    <property type="evidence" value="ECO:0007669"/>
    <property type="project" value="InterPro"/>
</dbReference>
<proteinExistence type="predicted"/>
<feature type="domain" description="Bacterial surface antigen (D15)" evidence="8">
    <location>
        <begin position="324"/>
        <end position="590"/>
    </location>
</feature>
<keyword evidence="5" id="KW-0472">Membrane</keyword>
<keyword evidence="2" id="KW-1134">Transmembrane beta strand</keyword>
<dbReference type="Pfam" id="PF01103">
    <property type="entry name" value="Omp85"/>
    <property type="match status" value="1"/>
</dbReference>
<evidence type="ECO:0000256" key="4">
    <source>
        <dbReference type="ARBA" id="ARBA00022729"/>
    </source>
</evidence>
<keyword evidence="4 7" id="KW-0732">Signal</keyword>
<dbReference type="InterPro" id="IPR039910">
    <property type="entry name" value="D15-like"/>
</dbReference>
<evidence type="ECO:0000256" key="3">
    <source>
        <dbReference type="ARBA" id="ARBA00022692"/>
    </source>
</evidence>
<dbReference type="Gene3D" id="3.10.20.310">
    <property type="entry name" value="membrane protein fhac"/>
    <property type="match status" value="2"/>
</dbReference>
<reference evidence="9 10" key="1">
    <citation type="submission" date="2018-12" db="EMBL/GenBank/DDBJ databases">
        <title>Complete genome sequence of Iodobacter sp. H11R3.</title>
        <authorList>
            <person name="Bae J.-W."/>
        </authorList>
    </citation>
    <scope>NUCLEOTIDE SEQUENCE [LARGE SCALE GENOMIC DNA]</scope>
    <source>
        <strain evidence="9 10">H11R3</strain>
    </source>
</reference>
<evidence type="ECO:0000256" key="1">
    <source>
        <dbReference type="ARBA" id="ARBA00004370"/>
    </source>
</evidence>
<keyword evidence="6" id="KW-0998">Cell outer membrane</keyword>
<dbReference type="PANTHER" id="PTHR12815:SF47">
    <property type="entry name" value="TRANSLOCATION AND ASSEMBLY MODULE SUBUNIT TAMA"/>
    <property type="match status" value="1"/>
</dbReference>
<evidence type="ECO:0000256" key="7">
    <source>
        <dbReference type="SAM" id="SignalP"/>
    </source>
</evidence>
<protein>
    <submittedName>
        <fullName evidence="9">Outer membrane protein assembly factor</fullName>
    </submittedName>
</protein>
<dbReference type="EMBL" id="CP034433">
    <property type="protein sequence ID" value="AZN36543.1"/>
    <property type="molecule type" value="Genomic_DNA"/>
</dbReference>
<dbReference type="KEGG" id="iod:EJO50_08565"/>
<evidence type="ECO:0000256" key="2">
    <source>
        <dbReference type="ARBA" id="ARBA00022452"/>
    </source>
</evidence>
<feature type="signal peptide" evidence="7">
    <location>
        <begin position="1"/>
        <end position="19"/>
    </location>
</feature>
<feature type="chain" id="PRO_5019003504" evidence="7">
    <location>
        <begin position="20"/>
        <end position="590"/>
    </location>
</feature>
<name>A0A3S8ZSP9_9NEIS</name>
<keyword evidence="3" id="KW-0812">Transmembrane</keyword>
<dbReference type="Gene3D" id="2.40.160.50">
    <property type="entry name" value="membrane protein fhac: a member of the omp85/tpsb transporter family"/>
    <property type="match status" value="1"/>
</dbReference>
<dbReference type="OrthoDB" id="9769707at2"/>
<dbReference type="AlphaFoldDB" id="A0A3S8ZSP9"/>
<comment type="subcellular location">
    <subcellularLocation>
        <location evidence="1">Membrane</location>
    </subcellularLocation>
</comment>
<dbReference type="Proteomes" id="UP000282438">
    <property type="component" value="Chromosome"/>
</dbReference>
<evidence type="ECO:0000256" key="5">
    <source>
        <dbReference type="ARBA" id="ARBA00023136"/>
    </source>
</evidence>
<evidence type="ECO:0000313" key="10">
    <source>
        <dbReference type="Proteomes" id="UP000282438"/>
    </source>
</evidence>